<dbReference type="AlphaFoldDB" id="A0AAD7FMD4"/>
<evidence type="ECO:0000313" key="2">
    <source>
        <dbReference type="Proteomes" id="UP001221142"/>
    </source>
</evidence>
<accession>A0AAD7FMD4</accession>
<dbReference type="EMBL" id="JARKIF010000011">
    <property type="protein sequence ID" value="KAJ7627112.1"/>
    <property type="molecule type" value="Genomic_DNA"/>
</dbReference>
<comment type="caution">
    <text evidence="1">The sequence shown here is derived from an EMBL/GenBank/DDBJ whole genome shotgun (WGS) entry which is preliminary data.</text>
</comment>
<keyword evidence="2" id="KW-1185">Reference proteome</keyword>
<reference evidence="1" key="1">
    <citation type="submission" date="2023-03" db="EMBL/GenBank/DDBJ databases">
        <title>Massive genome expansion in bonnet fungi (Mycena s.s.) driven by repeated elements and novel gene families across ecological guilds.</title>
        <authorList>
            <consortium name="Lawrence Berkeley National Laboratory"/>
            <person name="Harder C.B."/>
            <person name="Miyauchi S."/>
            <person name="Viragh M."/>
            <person name="Kuo A."/>
            <person name="Thoen E."/>
            <person name="Andreopoulos B."/>
            <person name="Lu D."/>
            <person name="Skrede I."/>
            <person name="Drula E."/>
            <person name="Henrissat B."/>
            <person name="Morin E."/>
            <person name="Kohler A."/>
            <person name="Barry K."/>
            <person name="LaButti K."/>
            <person name="Morin E."/>
            <person name="Salamov A."/>
            <person name="Lipzen A."/>
            <person name="Mereny Z."/>
            <person name="Hegedus B."/>
            <person name="Baldrian P."/>
            <person name="Stursova M."/>
            <person name="Weitz H."/>
            <person name="Taylor A."/>
            <person name="Grigoriev I.V."/>
            <person name="Nagy L.G."/>
            <person name="Martin F."/>
            <person name="Kauserud H."/>
        </authorList>
    </citation>
    <scope>NUCLEOTIDE SEQUENCE</scope>
    <source>
        <strain evidence="1">9284</strain>
    </source>
</reference>
<gene>
    <name evidence="1" type="ORF">FB45DRAFT_868367</name>
</gene>
<protein>
    <recommendedName>
        <fullName evidence="3">F-box domain-containing protein</fullName>
    </recommendedName>
</protein>
<evidence type="ECO:0000313" key="1">
    <source>
        <dbReference type="EMBL" id="KAJ7627112.1"/>
    </source>
</evidence>
<organism evidence="1 2">
    <name type="scientific">Roridomyces roridus</name>
    <dbReference type="NCBI Taxonomy" id="1738132"/>
    <lineage>
        <taxon>Eukaryota</taxon>
        <taxon>Fungi</taxon>
        <taxon>Dikarya</taxon>
        <taxon>Basidiomycota</taxon>
        <taxon>Agaricomycotina</taxon>
        <taxon>Agaricomycetes</taxon>
        <taxon>Agaricomycetidae</taxon>
        <taxon>Agaricales</taxon>
        <taxon>Marasmiineae</taxon>
        <taxon>Mycenaceae</taxon>
        <taxon>Roridomyces</taxon>
    </lineage>
</organism>
<name>A0AAD7FMD4_9AGAR</name>
<sequence length="473" mass="53155">MDEAVLLESTQIFLSCCDSPIQIPPKQDEPSLVLPHVCSAWRRLALHMPELWANVRVSYTDEMSVRRKTEIVEQWVARTGSDYLLNLTVDCPQPFATAAAENPDLLSGSIVPFIVANASRIRHFHISLPFVALRPILDLPSGSLKAVETAVLEPLVRLSDMIMPDSESEYCAWHWPSDSLAFDSAPLLREFSYEPAPLFKLSELELMVPNIVDLSAIDETLTRHPFFAPAFSLPRHISAQLTAVHFPWTALTSDAWCDILVECPNITSLGIAIQPSDAAPSRLLHLGLLNTLFLTAFSGHAHDLLDRLVAPRLDILTFIGTTFPVTEFLACQARSDFKLTLFFLMGFLPGEDVLHLFRNLDGITAMGTLGISTEHFPVEFWEAVGRREILPRLEFLLLRPTAVQAPALVDMIAARWDALEETRTESELTETVPNFDVQFSDLRPEHLDAVKEELKRLEKYKENGREVSIEVYF</sequence>
<proteinExistence type="predicted"/>
<dbReference type="Proteomes" id="UP001221142">
    <property type="component" value="Unassembled WGS sequence"/>
</dbReference>
<evidence type="ECO:0008006" key="3">
    <source>
        <dbReference type="Google" id="ProtNLM"/>
    </source>
</evidence>